<keyword evidence="2" id="KW-1185">Reference proteome</keyword>
<reference evidence="1 2" key="1">
    <citation type="submission" date="2018-11" db="EMBL/GenBank/DDBJ databases">
        <authorList>
            <consortium name="Pathogen Informatics"/>
        </authorList>
    </citation>
    <scope>NUCLEOTIDE SEQUENCE [LARGE SCALE GENOMIC DNA]</scope>
</reference>
<dbReference type="Proteomes" id="UP000281553">
    <property type="component" value="Unassembled WGS sequence"/>
</dbReference>
<gene>
    <name evidence="1" type="ORF">DILT_LOCUS19239</name>
</gene>
<proteinExistence type="predicted"/>
<protein>
    <recommendedName>
        <fullName evidence="3">Fibronectin type-III domain-containing protein</fullName>
    </recommendedName>
</protein>
<dbReference type="AlphaFoldDB" id="A0A3P7NSP2"/>
<sequence length="152" mass="16455">MDTPPDNATDVKVFAPKFQTLQVNWTNPSDVNGPLLSSKAIAFSSKTKVAECGDNLMASSPVTCSLTKLNNCAVYDVVLEVCTGPPKDVPEAPADKGSYCTKASYPGHPTLPGGWCLFITIFHHCPTVHFFLNNNLLSGCVYLIFPGRFHSF</sequence>
<evidence type="ECO:0008006" key="3">
    <source>
        <dbReference type="Google" id="ProtNLM"/>
    </source>
</evidence>
<evidence type="ECO:0000313" key="1">
    <source>
        <dbReference type="EMBL" id="VDN43980.1"/>
    </source>
</evidence>
<accession>A0A3P7NSP2</accession>
<name>A0A3P7NSP2_DIBLA</name>
<evidence type="ECO:0000313" key="2">
    <source>
        <dbReference type="Proteomes" id="UP000281553"/>
    </source>
</evidence>
<organism evidence="1 2">
    <name type="scientific">Dibothriocephalus latus</name>
    <name type="common">Fish tapeworm</name>
    <name type="synonym">Diphyllobothrium latum</name>
    <dbReference type="NCBI Taxonomy" id="60516"/>
    <lineage>
        <taxon>Eukaryota</taxon>
        <taxon>Metazoa</taxon>
        <taxon>Spiralia</taxon>
        <taxon>Lophotrochozoa</taxon>
        <taxon>Platyhelminthes</taxon>
        <taxon>Cestoda</taxon>
        <taxon>Eucestoda</taxon>
        <taxon>Diphyllobothriidea</taxon>
        <taxon>Diphyllobothriidae</taxon>
        <taxon>Dibothriocephalus</taxon>
    </lineage>
</organism>
<dbReference type="EMBL" id="UYRU01109818">
    <property type="protein sequence ID" value="VDN43980.1"/>
    <property type="molecule type" value="Genomic_DNA"/>
</dbReference>